<evidence type="ECO:0000256" key="2">
    <source>
        <dbReference type="ARBA" id="ARBA00022840"/>
    </source>
</evidence>
<keyword evidence="11" id="KW-1185">Reference proteome</keyword>
<dbReference type="PANTHER" id="PTHR13140:SF745">
    <property type="entry name" value="UNCONVENTIONAL MYOSIN-VI"/>
    <property type="match status" value="1"/>
</dbReference>
<dbReference type="SMART" id="SM00242">
    <property type="entry name" value="MYSc"/>
    <property type="match status" value="1"/>
</dbReference>
<evidence type="ECO:0000256" key="5">
    <source>
        <dbReference type="ARBA" id="ARBA00023203"/>
    </source>
</evidence>
<evidence type="ECO:0000256" key="4">
    <source>
        <dbReference type="ARBA" id="ARBA00023175"/>
    </source>
</evidence>
<dbReference type="GO" id="GO:0030139">
    <property type="term" value="C:endocytic vesicle"/>
    <property type="evidence" value="ECO:0007669"/>
    <property type="project" value="TreeGrafter"/>
</dbReference>
<evidence type="ECO:0000256" key="3">
    <source>
        <dbReference type="ARBA" id="ARBA00023123"/>
    </source>
</evidence>
<accession>A0AAV4PF14</accession>
<dbReference type="Gene3D" id="1.20.120.720">
    <property type="entry name" value="Myosin VI head, motor domain, U50 subdomain"/>
    <property type="match status" value="1"/>
</dbReference>
<keyword evidence="4" id="KW-0505">Motor protein</keyword>
<evidence type="ECO:0000259" key="9">
    <source>
        <dbReference type="PROSITE" id="PS51456"/>
    </source>
</evidence>
<dbReference type="GO" id="GO:0005524">
    <property type="term" value="F:ATP binding"/>
    <property type="evidence" value="ECO:0007669"/>
    <property type="project" value="UniProtKB-KW"/>
</dbReference>
<dbReference type="EMBL" id="BPLR01004417">
    <property type="protein sequence ID" value="GIX94731.1"/>
    <property type="molecule type" value="Genomic_DNA"/>
</dbReference>
<dbReference type="CDD" id="cd21759">
    <property type="entry name" value="CBD_MYO6-like"/>
    <property type="match status" value="1"/>
</dbReference>
<dbReference type="CDD" id="cd21958">
    <property type="entry name" value="MyUb_Myo6"/>
    <property type="match status" value="1"/>
</dbReference>
<dbReference type="AlphaFoldDB" id="A0AAV4PF14"/>
<dbReference type="InterPro" id="IPR027417">
    <property type="entry name" value="P-loop_NTPase"/>
</dbReference>
<dbReference type="Pfam" id="PF16521">
    <property type="entry name" value="Myosin-VI_CBD"/>
    <property type="match status" value="1"/>
</dbReference>
<dbReference type="InterPro" id="IPR049016">
    <property type="entry name" value="MYO6_lever"/>
</dbReference>
<keyword evidence="7" id="KW-0175">Coiled coil</keyword>
<organism evidence="10 11">
    <name type="scientific">Caerostris extrusa</name>
    <name type="common">Bark spider</name>
    <name type="synonym">Caerostris bankana</name>
    <dbReference type="NCBI Taxonomy" id="172846"/>
    <lineage>
        <taxon>Eukaryota</taxon>
        <taxon>Metazoa</taxon>
        <taxon>Ecdysozoa</taxon>
        <taxon>Arthropoda</taxon>
        <taxon>Chelicerata</taxon>
        <taxon>Arachnida</taxon>
        <taxon>Araneae</taxon>
        <taxon>Araneomorphae</taxon>
        <taxon>Entelegynae</taxon>
        <taxon>Araneoidea</taxon>
        <taxon>Araneidae</taxon>
        <taxon>Caerostris</taxon>
    </lineage>
</organism>
<dbReference type="Gene3D" id="3.40.850.10">
    <property type="entry name" value="Kinesin motor domain"/>
    <property type="match status" value="1"/>
</dbReference>
<dbReference type="GO" id="GO:0000146">
    <property type="term" value="F:microfilament motor activity"/>
    <property type="evidence" value="ECO:0007669"/>
    <property type="project" value="TreeGrafter"/>
</dbReference>
<evidence type="ECO:0000256" key="1">
    <source>
        <dbReference type="ARBA" id="ARBA00022741"/>
    </source>
</evidence>
<dbReference type="GO" id="GO:0030048">
    <property type="term" value="P:actin filament-based movement"/>
    <property type="evidence" value="ECO:0007669"/>
    <property type="project" value="TreeGrafter"/>
</dbReference>
<dbReference type="GO" id="GO:0007015">
    <property type="term" value="P:actin filament organization"/>
    <property type="evidence" value="ECO:0007669"/>
    <property type="project" value="TreeGrafter"/>
</dbReference>
<dbReference type="Pfam" id="PF00063">
    <property type="entry name" value="Myosin_head"/>
    <property type="match status" value="1"/>
</dbReference>
<feature type="coiled-coil region" evidence="7">
    <location>
        <begin position="428"/>
        <end position="520"/>
    </location>
</feature>
<dbReference type="InterPro" id="IPR036961">
    <property type="entry name" value="Kinesin_motor_dom_sf"/>
</dbReference>
<dbReference type="GO" id="GO:0016459">
    <property type="term" value="C:myosin complex"/>
    <property type="evidence" value="ECO:0007669"/>
    <property type="project" value="UniProtKB-KW"/>
</dbReference>
<dbReference type="PROSITE" id="PS51456">
    <property type="entry name" value="MYOSIN_MOTOR"/>
    <property type="match status" value="1"/>
</dbReference>
<sequence>VPLKVHEAQNARDALAKALYSRLFDFIVQCINKSIPFSSSSYYIGVLDIAGFEYFQEQTLYEKEGLNVRKIDYVDNQDCIELLENKSNGIFDLLDEESKLPKSSHTHFTSTVHSRNTSHFRLDVPRKSKLKYHREIRDSEGFLIRHFAGAVCYETVSFIEKNNDALHASLESVILEAENNFVQNLFKNESTTQQTRGKLNFNSVGSKFRSQLQELMAKLRNTGTHFVRCIKPNFRMVDHCFEGNQILIQLRCSGMASVLELMQQGYPSRAQFSDLYAMYKNYLPPDLARLDPRLFCKALFKALGLNEKDFCFGLTKKVIWCALSVIKLKNKILYRMNNLIVIQKNFRMCLAKRKYRPRYLYIMKIKKLYERLDAMSRIVSQLNKEKEKSFVEIQALGSEMKNSIHQAKTTDLSVEQMEKNHSSFVKAVDELLLNLQKKVEQQKIAEERERVRKIQEDMERERLKKEEEKQKKLEEEEMKKRKMELELQRKMEEECRIKEEKEKFQRMEEYQAQLRLKEDEDMKRQQQLQQEHSDHELALRLAQDMNGVPDEVVTPPPLPRSAYVLQQQEQLASKKYDLSKWKYSDLRDAINTSCDLELLDACREEFHRRLKVYHSWKVKNIHKGSGPSRAPDSVMQSAKHAPPMPPTRKSSLGSAATHRYFRIPFVRNSAQKGWWYAHFNGQWIARQMELHPDKPPIQLVAGKDDMQMCELSLDETGLTQKRGAEILEEEFNAVWNKHSDISSTIP</sequence>
<dbReference type="SUPFAM" id="SSF52540">
    <property type="entry name" value="P-loop containing nucleoside triphosphate hydrolases"/>
    <property type="match status" value="1"/>
</dbReference>
<dbReference type="Proteomes" id="UP001054945">
    <property type="component" value="Unassembled WGS sequence"/>
</dbReference>
<feature type="region of interest" description="Actin-binding" evidence="6">
    <location>
        <begin position="212"/>
        <end position="234"/>
    </location>
</feature>
<proteinExistence type="inferred from homology"/>
<name>A0AAV4PF14_CAEEX</name>
<dbReference type="Gene3D" id="3.30.70.1590">
    <property type="match status" value="1"/>
</dbReference>
<evidence type="ECO:0000313" key="11">
    <source>
        <dbReference type="Proteomes" id="UP001054945"/>
    </source>
</evidence>
<dbReference type="Gene3D" id="6.10.220.10">
    <property type="match status" value="1"/>
</dbReference>
<comment type="caution">
    <text evidence="10">The sequence shown here is derived from an EMBL/GenBank/DDBJ whole genome shotgun (WGS) entry which is preliminary data.</text>
</comment>
<dbReference type="Gene3D" id="1.20.58.530">
    <property type="match status" value="1"/>
</dbReference>
<comment type="similarity">
    <text evidence="6">Belongs to the TRAFAC class myosin-kinesin ATPase superfamily. Myosin family.</text>
</comment>
<protein>
    <submittedName>
        <fullName evidence="10">Unconventional myosin-VI</fullName>
    </submittedName>
</protein>
<dbReference type="PANTHER" id="PTHR13140">
    <property type="entry name" value="MYOSIN"/>
    <property type="match status" value="1"/>
</dbReference>
<keyword evidence="5 6" id="KW-0009">Actin-binding</keyword>
<dbReference type="GO" id="GO:0051015">
    <property type="term" value="F:actin filament binding"/>
    <property type="evidence" value="ECO:0007669"/>
    <property type="project" value="TreeGrafter"/>
</dbReference>
<dbReference type="GO" id="GO:0005886">
    <property type="term" value="C:plasma membrane"/>
    <property type="evidence" value="ECO:0007669"/>
    <property type="project" value="TreeGrafter"/>
</dbReference>
<gene>
    <name evidence="10" type="primary">MYO6</name>
    <name evidence="10" type="ORF">CEXT_355511</name>
</gene>
<feature type="non-terminal residue" evidence="10">
    <location>
        <position position="1"/>
    </location>
</feature>
<keyword evidence="1" id="KW-0547">Nucleotide-binding</keyword>
<evidence type="ECO:0000256" key="8">
    <source>
        <dbReference type="SAM" id="MobiDB-lite"/>
    </source>
</evidence>
<evidence type="ECO:0000313" key="10">
    <source>
        <dbReference type="EMBL" id="GIX94731.1"/>
    </source>
</evidence>
<comment type="caution">
    <text evidence="6">Lacks conserved residue(s) required for the propagation of feature annotation.</text>
</comment>
<keyword evidence="3 6" id="KW-0518">Myosin</keyword>
<feature type="domain" description="Myosin motor" evidence="9">
    <location>
        <begin position="1"/>
        <end position="334"/>
    </location>
</feature>
<dbReference type="InterPro" id="IPR001609">
    <property type="entry name" value="Myosin_head_motor_dom-like"/>
</dbReference>
<dbReference type="PROSITE" id="PS50096">
    <property type="entry name" value="IQ"/>
    <property type="match status" value="1"/>
</dbReference>
<evidence type="ECO:0000256" key="6">
    <source>
        <dbReference type="PROSITE-ProRule" id="PRU00782"/>
    </source>
</evidence>
<feature type="region of interest" description="Disordered" evidence="8">
    <location>
        <begin position="622"/>
        <end position="652"/>
    </location>
</feature>
<dbReference type="InterPro" id="IPR032412">
    <property type="entry name" value="Myosin-VI_CBD"/>
</dbReference>
<evidence type="ECO:0000256" key="7">
    <source>
        <dbReference type="SAM" id="Coils"/>
    </source>
</evidence>
<reference evidence="10 11" key="1">
    <citation type="submission" date="2021-06" db="EMBL/GenBank/DDBJ databases">
        <title>Caerostris extrusa draft genome.</title>
        <authorList>
            <person name="Kono N."/>
            <person name="Arakawa K."/>
        </authorList>
    </citation>
    <scope>NUCLEOTIDE SEQUENCE [LARGE SCALE GENOMIC DNA]</scope>
</reference>
<keyword evidence="2" id="KW-0067">ATP-binding</keyword>